<dbReference type="AlphaFoldDB" id="A0A2S7Z7X0"/>
<dbReference type="Proteomes" id="UP000237916">
    <property type="component" value="Unassembled WGS sequence"/>
</dbReference>
<dbReference type="NCBIfam" id="TIGR01549">
    <property type="entry name" value="HAD-SF-IA-v1"/>
    <property type="match status" value="1"/>
</dbReference>
<accession>A0A2S7Z7X0</accession>
<dbReference type="Pfam" id="PF13419">
    <property type="entry name" value="HAD_2"/>
    <property type="match status" value="1"/>
</dbReference>
<dbReference type="STRING" id="1298594.GCA_001312465_00777"/>
<dbReference type="SFLD" id="SFLDG01135">
    <property type="entry name" value="C1.5.6:_HAD__Beta-PGM__Phospha"/>
    <property type="match status" value="1"/>
</dbReference>
<dbReference type="PANTHER" id="PTHR43434:SF1">
    <property type="entry name" value="PHOSPHOGLYCOLATE PHOSPHATASE"/>
    <property type="match status" value="1"/>
</dbReference>
<dbReference type="InterPro" id="IPR023198">
    <property type="entry name" value="PGP-like_dom2"/>
</dbReference>
<dbReference type="OrthoDB" id="9807630at2"/>
<keyword evidence="1" id="KW-0378">Hydrolase</keyword>
<dbReference type="RefSeq" id="WP_105091275.1">
    <property type="nucleotide sequence ID" value="NZ_PPDB01000007.1"/>
</dbReference>
<protein>
    <submittedName>
        <fullName evidence="1">HAD family hydrolase</fullName>
    </submittedName>
</protein>
<dbReference type="SUPFAM" id="SSF56784">
    <property type="entry name" value="HAD-like"/>
    <property type="match status" value="1"/>
</dbReference>
<dbReference type="EMBL" id="PPDB01000007">
    <property type="protein sequence ID" value="PQL19329.1"/>
    <property type="molecule type" value="Genomic_DNA"/>
</dbReference>
<sequence>MKYTTIIFDCDGTLLDTLTDLRNAVNHVLHLHKFPERSVPQVKAALGNGVAHLMRESLPDSVTDDEFNTYLDEFKTYYGEHLQDYTAPYPGILDVLDTLRSKGYKLAVVSNKIQEGITPLNKEYFGDRLPVAIGERPGLQRKPAPDMVLQALKELGSTPEESIYIGDSEVDVATANNSGLLCIGVTWGFRDETLHHELGVQYIARKAEDIVTIIDELNR</sequence>
<evidence type="ECO:0000313" key="2">
    <source>
        <dbReference type="Proteomes" id="UP000237916"/>
    </source>
</evidence>
<name>A0A2S7Z7X0_9FIRM</name>
<evidence type="ECO:0000313" key="1">
    <source>
        <dbReference type="EMBL" id="PQL19329.1"/>
    </source>
</evidence>
<dbReference type="Gene3D" id="1.10.150.240">
    <property type="entry name" value="Putative phosphatase, domain 2"/>
    <property type="match status" value="1"/>
</dbReference>
<dbReference type="PRINTS" id="PR00413">
    <property type="entry name" value="HADHALOGNASE"/>
</dbReference>
<dbReference type="InterPro" id="IPR041492">
    <property type="entry name" value="HAD_2"/>
</dbReference>
<dbReference type="InterPro" id="IPR023214">
    <property type="entry name" value="HAD_sf"/>
</dbReference>
<proteinExistence type="predicted"/>
<dbReference type="SFLD" id="SFLDS00003">
    <property type="entry name" value="Haloacid_Dehalogenase"/>
    <property type="match status" value="1"/>
</dbReference>
<dbReference type="InterPro" id="IPR006549">
    <property type="entry name" value="HAD-SF_hydro_IIIA"/>
</dbReference>
<dbReference type="NCBIfam" id="TIGR01662">
    <property type="entry name" value="HAD-SF-IIIA"/>
    <property type="match status" value="1"/>
</dbReference>
<keyword evidence="2" id="KW-1185">Reference proteome</keyword>
<dbReference type="InterPro" id="IPR036412">
    <property type="entry name" value="HAD-like_sf"/>
</dbReference>
<dbReference type="PANTHER" id="PTHR43434">
    <property type="entry name" value="PHOSPHOGLYCOLATE PHOSPHATASE"/>
    <property type="match status" value="1"/>
</dbReference>
<dbReference type="SFLD" id="SFLDG01129">
    <property type="entry name" value="C1.5:_HAD__Beta-PGM__Phosphata"/>
    <property type="match status" value="1"/>
</dbReference>
<dbReference type="GO" id="GO:0006281">
    <property type="term" value="P:DNA repair"/>
    <property type="evidence" value="ECO:0007669"/>
    <property type="project" value="TreeGrafter"/>
</dbReference>
<dbReference type="Gene3D" id="3.40.50.1000">
    <property type="entry name" value="HAD superfamily/HAD-like"/>
    <property type="match status" value="1"/>
</dbReference>
<organism evidence="1 2">
    <name type="scientific">Veillonella denticariosi JCM 15641</name>
    <dbReference type="NCBI Taxonomy" id="1298594"/>
    <lineage>
        <taxon>Bacteria</taxon>
        <taxon>Bacillati</taxon>
        <taxon>Bacillota</taxon>
        <taxon>Negativicutes</taxon>
        <taxon>Veillonellales</taxon>
        <taxon>Veillonellaceae</taxon>
        <taxon>Veillonella</taxon>
    </lineage>
</organism>
<dbReference type="InterPro" id="IPR050155">
    <property type="entry name" value="HAD-like_hydrolase_sf"/>
</dbReference>
<dbReference type="InterPro" id="IPR006439">
    <property type="entry name" value="HAD-SF_hydro_IA"/>
</dbReference>
<comment type="caution">
    <text evidence="1">The sequence shown here is derived from an EMBL/GenBank/DDBJ whole genome shotgun (WGS) entry which is preliminary data.</text>
</comment>
<dbReference type="GO" id="GO:0008967">
    <property type="term" value="F:phosphoglycolate phosphatase activity"/>
    <property type="evidence" value="ECO:0007669"/>
    <property type="project" value="TreeGrafter"/>
</dbReference>
<reference evidence="1 2" key="1">
    <citation type="submission" date="2018-01" db="EMBL/GenBank/DDBJ databases">
        <title>Draft genome sequences of clinical isolates and type strains of oral Veillonella including Veillonella infantum sp., nov.</title>
        <authorList>
            <person name="Mashima I."/>
            <person name="Liao Y.-C."/>
            <person name="Sabharwal A."/>
            <person name="Haase E.M."/>
            <person name="Nakazawa F."/>
            <person name="Scannapieco F.A."/>
        </authorList>
    </citation>
    <scope>NUCLEOTIDE SEQUENCE [LARGE SCALE GENOMIC DNA]</scope>
    <source>
        <strain evidence="1 2">JCM 15641</strain>
    </source>
</reference>
<dbReference type="GO" id="GO:0005829">
    <property type="term" value="C:cytosol"/>
    <property type="evidence" value="ECO:0007669"/>
    <property type="project" value="TreeGrafter"/>
</dbReference>
<dbReference type="NCBIfam" id="TIGR01509">
    <property type="entry name" value="HAD-SF-IA-v3"/>
    <property type="match status" value="1"/>
</dbReference>
<gene>
    <name evidence="1" type="ORF">VEHSUH05_08160</name>
</gene>